<dbReference type="RefSeq" id="XP_031566315.1">
    <property type="nucleotide sequence ID" value="XM_031710455.1"/>
</dbReference>
<reference evidence="18" key="1">
    <citation type="submission" date="2025-08" db="UniProtKB">
        <authorList>
            <consortium name="RefSeq"/>
        </authorList>
    </citation>
    <scope>IDENTIFICATION</scope>
    <source>
        <tissue evidence="18">Tentacle</tissue>
    </source>
</reference>
<feature type="binding site" evidence="13">
    <location>
        <position position="155"/>
    </location>
    <ligand>
        <name>Zn(2+)</name>
        <dbReference type="ChEBI" id="CHEBI:29105"/>
        <note>catalytic</note>
    </ligand>
</feature>
<evidence type="ECO:0000256" key="7">
    <source>
        <dbReference type="ARBA" id="ARBA00022833"/>
    </source>
</evidence>
<keyword evidence="9" id="KW-0865">Zymogen</keyword>
<gene>
    <name evidence="18" type="primary">LOC116301401</name>
</gene>
<dbReference type="PROSITE" id="PS51670">
    <property type="entry name" value="SHKT"/>
    <property type="match status" value="1"/>
</dbReference>
<dbReference type="InterPro" id="IPR024079">
    <property type="entry name" value="MetalloPept_cat_dom_sf"/>
</dbReference>
<evidence type="ECO:0000256" key="8">
    <source>
        <dbReference type="ARBA" id="ARBA00023049"/>
    </source>
</evidence>
<evidence type="ECO:0000313" key="17">
    <source>
        <dbReference type="Proteomes" id="UP000515163"/>
    </source>
</evidence>
<dbReference type="FunCoup" id="A0A6P8IHZ4">
    <property type="interactions" value="276"/>
</dbReference>
<evidence type="ECO:0000256" key="13">
    <source>
        <dbReference type="PROSITE-ProRule" id="PRU01211"/>
    </source>
</evidence>
<keyword evidence="11" id="KW-0325">Glycoprotein</keyword>
<dbReference type="OrthoDB" id="5974102at2759"/>
<dbReference type="Proteomes" id="UP000515163">
    <property type="component" value="Unplaced"/>
</dbReference>
<keyword evidence="17" id="KW-1185">Reference proteome</keyword>
<dbReference type="GO" id="GO:0008270">
    <property type="term" value="F:zinc ion binding"/>
    <property type="evidence" value="ECO:0007669"/>
    <property type="project" value="UniProtKB-UniRule"/>
</dbReference>
<evidence type="ECO:0000256" key="2">
    <source>
        <dbReference type="ARBA" id="ARBA00022656"/>
    </source>
</evidence>
<dbReference type="GeneID" id="116301401"/>
<sequence>MLKMKWILIIAVLVGSSLASNPEENENINDPDLFEGDMLLTPEQRQAALNGGDVDAAVARGSVIGRQWPGGLMPYEIDDYLANNQRAMQMIDAGMREWTTKTCIRFKKRTNEQDYVFFKFNPGCRSYVGRRGGRQDITLSTGCWRVGTVAHEIGHALGFYHEQSRPDRDNYVTILWDNIKERNKHNFNKYTRSRIDSLGTPYDYGSVMHYRKTSFSKNGNPTIHVKQSGVSIGQRNGISSMDAKQMNLLYKCSGGGGGGGSVTRPPVVTTQRPLHTQPPPPGGCRDDNAACPGWISLCSSHSTVKALCKKTCKVC</sequence>
<comment type="caution">
    <text evidence="12">Lacks conserved residue(s) required for the propagation of feature annotation.</text>
</comment>
<keyword evidence="10" id="KW-1015">Disulfide bond</keyword>
<dbReference type="InterPro" id="IPR034035">
    <property type="entry name" value="Astacin-like_dom"/>
</dbReference>
<keyword evidence="5 14" id="KW-0732">Signal</keyword>
<feature type="binding site" evidence="13">
    <location>
        <position position="161"/>
    </location>
    <ligand>
        <name>Zn(2+)</name>
        <dbReference type="ChEBI" id="CHEBI:29105"/>
        <note>catalytic</note>
    </ligand>
</feature>
<dbReference type="AlphaFoldDB" id="A0A6P8IHZ4"/>
<dbReference type="Pfam" id="PF01549">
    <property type="entry name" value="ShK"/>
    <property type="match status" value="1"/>
</dbReference>
<proteinExistence type="predicted"/>
<evidence type="ECO:0000313" key="18">
    <source>
        <dbReference type="RefSeq" id="XP_031566315.1"/>
    </source>
</evidence>
<feature type="domain" description="ShKT" evidence="15">
    <location>
        <begin position="284"/>
        <end position="315"/>
    </location>
</feature>
<evidence type="ECO:0000256" key="3">
    <source>
        <dbReference type="ARBA" id="ARBA00022670"/>
    </source>
</evidence>
<evidence type="ECO:0000256" key="10">
    <source>
        <dbReference type="ARBA" id="ARBA00023157"/>
    </source>
</evidence>
<keyword evidence="3 13" id="KW-0645">Protease</keyword>
<keyword evidence="6 13" id="KW-0378">Hydrolase</keyword>
<dbReference type="GO" id="GO:0090729">
    <property type="term" value="F:toxin activity"/>
    <property type="evidence" value="ECO:0007669"/>
    <property type="project" value="UniProtKB-KW"/>
</dbReference>
<dbReference type="EC" id="3.4.24.-" evidence="14"/>
<dbReference type="InterPro" id="IPR003582">
    <property type="entry name" value="ShKT_dom"/>
</dbReference>
<dbReference type="Gene3D" id="3.40.390.10">
    <property type="entry name" value="Collagenase (Catalytic Domain)"/>
    <property type="match status" value="1"/>
</dbReference>
<feature type="signal peptide" evidence="14">
    <location>
        <begin position="1"/>
        <end position="19"/>
    </location>
</feature>
<dbReference type="PRINTS" id="PR00480">
    <property type="entry name" value="ASTACIN"/>
</dbReference>
<dbReference type="CDD" id="cd04280">
    <property type="entry name" value="ZnMc_astacin_like"/>
    <property type="match status" value="1"/>
</dbReference>
<dbReference type="SMART" id="SM00235">
    <property type="entry name" value="ZnMc"/>
    <property type="match status" value="1"/>
</dbReference>
<feature type="active site" evidence="13">
    <location>
        <position position="152"/>
    </location>
</feature>
<dbReference type="InParanoid" id="A0A6P8IHZ4"/>
<feature type="chain" id="PRO_5028516181" description="Metalloendopeptidase" evidence="14">
    <location>
        <begin position="20"/>
        <end position="315"/>
    </location>
</feature>
<evidence type="ECO:0000256" key="9">
    <source>
        <dbReference type="ARBA" id="ARBA00023145"/>
    </source>
</evidence>
<dbReference type="InterPro" id="IPR006026">
    <property type="entry name" value="Peptidase_Metallo"/>
</dbReference>
<evidence type="ECO:0000256" key="4">
    <source>
        <dbReference type="ARBA" id="ARBA00022723"/>
    </source>
</evidence>
<accession>A0A6P8IHZ4</accession>
<evidence type="ECO:0000256" key="14">
    <source>
        <dbReference type="RuleBase" id="RU361183"/>
    </source>
</evidence>
<evidence type="ECO:0000256" key="12">
    <source>
        <dbReference type="PROSITE-ProRule" id="PRU01005"/>
    </source>
</evidence>
<dbReference type="Pfam" id="PF01400">
    <property type="entry name" value="Astacin"/>
    <property type="match status" value="1"/>
</dbReference>
<dbReference type="PANTHER" id="PTHR10127:SF780">
    <property type="entry name" value="METALLOENDOPEPTIDASE"/>
    <property type="match status" value="1"/>
</dbReference>
<evidence type="ECO:0000256" key="11">
    <source>
        <dbReference type="ARBA" id="ARBA00023180"/>
    </source>
</evidence>
<evidence type="ECO:0000259" key="16">
    <source>
        <dbReference type="PROSITE" id="PS51864"/>
    </source>
</evidence>
<dbReference type="FunFam" id="3.40.390.10:FF:000015">
    <property type="entry name" value="Meprin A subunit"/>
    <property type="match status" value="1"/>
</dbReference>
<feature type="binding site" evidence="13">
    <location>
        <position position="151"/>
    </location>
    <ligand>
        <name>Zn(2+)</name>
        <dbReference type="ChEBI" id="CHEBI:29105"/>
        <note>catalytic</note>
    </ligand>
</feature>
<dbReference type="GO" id="GO:0006508">
    <property type="term" value="P:proteolysis"/>
    <property type="evidence" value="ECO:0007669"/>
    <property type="project" value="UniProtKB-KW"/>
</dbReference>
<evidence type="ECO:0000256" key="6">
    <source>
        <dbReference type="ARBA" id="ARBA00022801"/>
    </source>
</evidence>
<dbReference type="PROSITE" id="PS51864">
    <property type="entry name" value="ASTACIN"/>
    <property type="match status" value="1"/>
</dbReference>
<dbReference type="GO" id="GO:0004222">
    <property type="term" value="F:metalloendopeptidase activity"/>
    <property type="evidence" value="ECO:0007669"/>
    <property type="project" value="UniProtKB-UniRule"/>
</dbReference>
<keyword evidence="8 13" id="KW-0482">Metalloprotease</keyword>
<keyword evidence="2" id="KW-0800">Toxin</keyword>
<dbReference type="InterPro" id="IPR001506">
    <property type="entry name" value="Peptidase_M12A"/>
</dbReference>
<keyword evidence="7 13" id="KW-0862">Zinc</keyword>
<comment type="cofactor">
    <cofactor evidence="13 14">
        <name>Zn(2+)</name>
        <dbReference type="ChEBI" id="CHEBI:29105"/>
    </cofactor>
    <text evidence="13 14">Binds 1 zinc ion per subunit.</text>
</comment>
<evidence type="ECO:0000259" key="15">
    <source>
        <dbReference type="PROSITE" id="PS51670"/>
    </source>
</evidence>
<keyword evidence="4 13" id="KW-0479">Metal-binding</keyword>
<organism evidence="17 18">
    <name type="scientific">Actinia tenebrosa</name>
    <name type="common">Australian red waratah sea anemone</name>
    <dbReference type="NCBI Taxonomy" id="6105"/>
    <lineage>
        <taxon>Eukaryota</taxon>
        <taxon>Metazoa</taxon>
        <taxon>Cnidaria</taxon>
        <taxon>Anthozoa</taxon>
        <taxon>Hexacorallia</taxon>
        <taxon>Actiniaria</taxon>
        <taxon>Actiniidae</taxon>
        <taxon>Actinia</taxon>
    </lineage>
</organism>
<name>A0A6P8IHZ4_ACTTE</name>
<dbReference type="KEGG" id="aten:116301401"/>
<evidence type="ECO:0000256" key="5">
    <source>
        <dbReference type="ARBA" id="ARBA00022729"/>
    </source>
</evidence>
<dbReference type="SUPFAM" id="SSF55486">
    <property type="entry name" value="Metalloproteases ('zincins'), catalytic domain"/>
    <property type="match status" value="1"/>
</dbReference>
<protein>
    <recommendedName>
        <fullName evidence="14">Metalloendopeptidase</fullName>
        <ecNumber evidence="14">3.4.24.-</ecNumber>
    </recommendedName>
</protein>
<comment type="function">
    <text evidence="1">Metalloprotease.</text>
</comment>
<dbReference type="PANTHER" id="PTHR10127">
    <property type="entry name" value="DISCOIDIN, CUB, EGF, LAMININ , AND ZINC METALLOPROTEASE DOMAIN CONTAINING"/>
    <property type="match status" value="1"/>
</dbReference>
<feature type="domain" description="Peptidase M12A" evidence="16">
    <location>
        <begin position="56"/>
        <end position="253"/>
    </location>
</feature>
<evidence type="ECO:0000256" key="1">
    <source>
        <dbReference type="ARBA" id="ARBA00002657"/>
    </source>
</evidence>